<dbReference type="Proteomes" id="UP000233766">
    <property type="component" value="Unassembled WGS sequence"/>
</dbReference>
<dbReference type="OrthoDB" id="4773538at2"/>
<accession>A0A2N3VKD1</accession>
<protein>
    <recommendedName>
        <fullName evidence="3">Transmembrane protein</fullName>
    </recommendedName>
</protein>
<evidence type="ECO:0008006" key="3">
    <source>
        <dbReference type="Google" id="ProtNLM"/>
    </source>
</evidence>
<comment type="caution">
    <text evidence="1">The sequence shown here is derived from an EMBL/GenBank/DDBJ whole genome shotgun (WGS) entry which is preliminary data.</text>
</comment>
<dbReference type="AlphaFoldDB" id="A0A2N3VKD1"/>
<reference evidence="1 2" key="1">
    <citation type="submission" date="2017-12" db="EMBL/GenBank/DDBJ databases">
        <title>Sequencing the genomes of 1000 Actinobacteria strains.</title>
        <authorList>
            <person name="Klenk H.-P."/>
        </authorList>
    </citation>
    <scope>NUCLEOTIDE SEQUENCE [LARGE SCALE GENOMIC DNA]</scope>
    <source>
        <strain evidence="1 2">DSM 44489</strain>
    </source>
</reference>
<evidence type="ECO:0000313" key="1">
    <source>
        <dbReference type="EMBL" id="PKV82083.1"/>
    </source>
</evidence>
<dbReference type="RefSeq" id="WP_101467701.1">
    <property type="nucleotide sequence ID" value="NZ_JBFALA010000014.1"/>
</dbReference>
<organism evidence="1 2">
    <name type="scientific">Nocardia fluminea</name>
    <dbReference type="NCBI Taxonomy" id="134984"/>
    <lineage>
        <taxon>Bacteria</taxon>
        <taxon>Bacillati</taxon>
        <taxon>Actinomycetota</taxon>
        <taxon>Actinomycetes</taxon>
        <taxon>Mycobacteriales</taxon>
        <taxon>Nocardiaceae</taxon>
        <taxon>Nocardia</taxon>
    </lineage>
</organism>
<gene>
    <name evidence="1" type="ORF">ATK86_6568</name>
</gene>
<dbReference type="EMBL" id="PJMW01000002">
    <property type="protein sequence ID" value="PKV82083.1"/>
    <property type="molecule type" value="Genomic_DNA"/>
</dbReference>
<name>A0A2N3VKD1_9NOCA</name>
<evidence type="ECO:0000313" key="2">
    <source>
        <dbReference type="Proteomes" id="UP000233766"/>
    </source>
</evidence>
<proteinExistence type="predicted"/>
<sequence length="130" mass="14354">MATNEPFGIDPQDFERALREAGTELRELLGKAGGYLNRVDQTDVSSLTSLFGQFFQPEQPRPPMPEGETTGETGSGVWAIYSIDDAGQANVDQVFPTELEALRAHRDNTDDRRRVRFLPYGVPASVLDAP</sequence>
<keyword evidence="2" id="KW-1185">Reference proteome</keyword>